<feature type="compositionally biased region" description="Low complexity" evidence="1">
    <location>
        <begin position="35"/>
        <end position="51"/>
    </location>
</feature>
<feature type="compositionally biased region" description="Polar residues" evidence="1">
    <location>
        <begin position="119"/>
        <end position="133"/>
    </location>
</feature>
<dbReference type="Gramene" id="TuG1812G0200003708.01.T01">
    <property type="protein sequence ID" value="TuG1812G0200003708.01.T01.cds378854"/>
    <property type="gene ID" value="TuG1812G0200003708.01"/>
</dbReference>
<reference evidence="3" key="1">
    <citation type="journal article" date="2013" name="Nature">
        <title>Draft genome of the wheat A-genome progenitor Triticum urartu.</title>
        <authorList>
            <person name="Ling H.Q."/>
            <person name="Zhao S."/>
            <person name="Liu D."/>
            <person name="Wang J."/>
            <person name="Sun H."/>
            <person name="Zhang C."/>
            <person name="Fan H."/>
            <person name="Li D."/>
            <person name="Dong L."/>
            <person name="Tao Y."/>
            <person name="Gao C."/>
            <person name="Wu H."/>
            <person name="Li Y."/>
            <person name="Cui Y."/>
            <person name="Guo X."/>
            <person name="Zheng S."/>
            <person name="Wang B."/>
            <person name="Yu K."/>
            <person name="Liang Q."/>
            <person name="Yang W."/>
            <person name="Lou X."/>
            <person name="Chen J."/>
            <person name="Feng M."/>
            <person name="Jian J."/>
            <person name="Zhang X."/>
            <person name="Luo G."/>
            <person name="Jiang Y."/>
            <person name="Liu J."/>
            <person name="Wang Z."/>
            <person name="Sha Y."/>
            <person name="Zhang B."/>
            <person name="Wu H."/>
            <person name="Tang D."/>
            <person name="Shen Q."/>
            <person name="Xue P."/>
            <person name="Zou S."/>
            <person name="Wang X."/>
            <person name="Liu X."/>
            <person name="Wang F."/>
            <person name="Yang Y."/>
            <person name="An X."/>
            <person name="Dong Z."/>
            <person name="Zhang K."/>
            <person name="Zhang X."/>
            <person name="Luo M.C."/>
            <person name="Dvorak J."/>
            <person name="Tong Y."/>
            <person name="Wang J."/>
            <person name="Yang H."/>
            <person name="Li Z."/>
            <person name="Wang D."/>
            <person name="Zhang A."/>
            <person name="Wang J."/>
        </authorList>
    </citation>
    <scope>NUCLEOTIDE SEQUENCE</scope>
    <source>
        <strain evidence="3">cv. G1812</strain>
    </source>
</reference>
<reference evidence="2" key="2">
    <citation type="submission" date="2018-03" db="EMBL/GenBank/DDBJ databases">
        <title>The Triticum urartu genome reveals the dynamic nature of wheat genome evolution.</title>
        <authorList>
            <person name="Ling H."/>
            <person name="Ma B."/>
            <person name="Shi X."/>
            <person name="Liu H."/>
            <person name="Dong L."/>
            <person name="Sun H."/>
            <person name="Cao Y."/>
            <person name="Gao Q."/>
            <person name="Zheng S."/>
            <person name="Li Y."/>
            <person name="Yu Y."/>
            <person name="Du H."/>
            <person name="Qi M."/>
            <person name="Li Y."/>
            <person name="Yu H."/>
            <person name="Cui Y."/>
            <person name="Wang N."/>
            <person name="Chen C."/>
            <person name="Wu H."/>
            <person name="Zhao Y."/>
            <person name="Zhang J."/>
            <person name="Li Y."/>
            <person name="Zhou W."/>
            <person name="Zhang B."/>
            <person name="Hu W."/>
            <person name="Eijk M."/>
            <person name="Tang J."/>
            <person name="Witsenboer H."/>
            <person name="Zhao S."/>
            <person name="Li Z."/>
            <person name="Zhang A."/>
            <person name="Wang D."/>
            <person name="Liang C."/>
        </authorList>
    </citation>
    <scope>NUCLEOTIDE SEQUENCE [LARGE SCALE GENOMIC DNA]</scope>
    <source>
        <strain evidence="2">cv. G1812</strain>
    </source>
</reference>
<sequence>MASSAAEAAARLSFSSSSSAASFSLLSRTSRRLSRSTLPSSAPFTSLSMSSSSVLASCSSSKASDLETGLSEQLPERGRSTVWAELPLLRARAFVPLPHTVQTTPLTRTACTVAPALPTSPSTASQRLPSRQTMAPRKSRDITTSTWCAPTERDRAAQCAAEAHSRPTSDSEACSIAKTPSAEPTMK</sequence>
<accession>A0A8R7TJA5</accession>
<keyword evidence="3" id="KW-1185">Reference proteome</keyword>
<name>A0A8R7TJA5_TRIUA</name>
<feature type="region of interest" description="Disordered" evidence="1">
    <location>
        <begin position="28"/>
        <end position="51"/>
    </location>
</feature>
<evidence type="ECO:0000313" key="3">
    <source>
        <dbReference type="Proteomes" id="UP000015106"/>
    </source>
</evidence>
<evidence type="ECO:0000256" key="1">
    <source>
        <dbReference type="SAM" id="MobiDB-lite"/>
    </source>
</evidence>
<evidence type="ECO:0000313" key="2">
    <source>
        <dbReference type="EnsemblPlants" id="TuG1812G0200003708.01.T01.cds378854"/>
    </source>
</evidence>
<protein>
    <submittedName>
        <fullName evidence="2">Uncharacterized protein</fullName>
    </submittedName>
</protein>
<dbReference type="AlphaFoldDB" id="A0A8R7TJA5"/>
<reference evidence="2" key="3">
    <citation type="submission" date="2022-06" db="UniProtKB">
        <authorList>
            <consortium name="EnsemblPlants"/>
        </authorList>
    </citation>
    <scope>IDENTIFICATION</scope>
</reference>
<dbReference type="EnsemblPlants" id="TuG1812G0200003708.01.T01">
    <property type="protein sequence ID" value="TuG1812G0200003708.01.T01.cds378854"/>
    <property type="gene ID" value="TuG1812G0200003708.01"/>
</dbReference>
<feature type="region of interest" description="Disordered" evidence="1">
    <location>
        <begin position="115"/>
        <end position="187"/>
    </location>
</feature>
<organism evidence="2 3">
    <name type="scientific">Triticum urartu</name>
    <name type="common">Red wild einkorn</name>
    <name type="synonym">Crithodium urartu</name>
    <dbReference type="NCBI Taxonomy" id="4572"/>
    <lineage>
        <taxon>Eukaryota</taxon>
        <taxon>Viridiplantae</taxon>
        <taxon>Streptophyta</taxon>
        <taxon>Embryophyta</taxon>
        <taxon>Tracheophyta</taxon>
        <taxon>Spermatophyta</taxon>
        <taxon>Magnoliopsida</taxon>
        <taxon>Liliopsida</taxon>
        <taxon>Poales</taxon>
        <taxon>Poaceae</taxon>
        <taxon>BOP clade</taxon>
        <taxon>Pooideae</taxon>
        <taxon>Triticodae</taxon>
        <taxon>Triticeae</taxon>
        <taxon>Triticinae</taxon>
        <taxon>Triticum</taxon>
    </lineage>
</organism>
<dbReference type="Proteomes" id="UP000015106">
    <property type="component" value="Chromosome 2"/>
</dbReference>
<proteinExistence type="predicted"/>